<dbReference type="Proteomes" id="UP000269692">
    <property type="component" value="Unassembled WGS sequence"/>
</dbReference>
<reference evidence="1 2" key="1">
    <citation type="submission" date="2018-10" db="EMBL/GenBank/DDBJ databases">
        <title>Xanthobacter tagetidis genome sequencing and assembly.</title>
        <authorList>
            <person name="Maclea K.S."/>
            <person name="Goen A.E."/>
            <person name="Fatima S.A."/>
        </authorList>
    </citation>
    <scope>NUCLEOTIDE SEQUENCE [LARGE SCALE GENOMIC DNA]</scope>
    <source>
        <strain evidence="1 2">ATCC 700314</strain>
    </source>
</reference>
<dbReference type="SUPFAM" id="SSF53474">
    <property type="entry name" value="alpha/beta-Hydrolases"/>
    <property type="match status" value="2"/>
</dbReference>
<name>A0A3L7AD61_9HYPH</name>
<dbReference type="AlphaFoldDB" id="A0A3L7AD61"/>
<comment type="caution">
    <text evidence="1">The sequence shown here is derived from an EMBL/GenBank/DDBJ whole genome shotgun (WGS) entry which is preliminary data.</text>
</comment>
<keyword evidence="2" id="KW-1185">Reference proteome</keyword>
<organism evidence="1 2">
    <name type="scientific">Xanthobacter tagetidis</name>
    <dbReference type="NCBI Taxonomy" id="60216"/>
    <lineage>
        <taxon>Bacteria</taxon>
        <taxon>Pseudomonadati</taxon>
        <taxon>Pseudomonadota</taxon>
        <taxon>Alphaproteobacteria</taxon>
        <taxon>Hyphomicrobiales</taxon>
        <taxon>Xanthobacteraceae</taxon>
        <taxon>Xanthobacter</taxon>
    </lineage>
</organism>
<evidence type="ECO:0000313" key="1">
    <source>
        <dbReference type="EMBL" id="RLP78157.1"/>
    </source>
</evidence>
<sequence length="332" mass="35039">MARIGRDGPRDIHAAHLARQQPIGHLRLTLAAAQFARRVARRPDAIPEPCSGRDQFMMLNALLELGHIDAARAFVDRTPDTGVTLAGLHSLRALTHAAPRRDPDAPGPDVVDEPDRDVAVAARPGAPLAVFVFTGAARRFAAPVPLAHEWFRRLPASIIYVRDAYDMFYLAGIRGFGAGYRAAADGLAGLAADLGARRIVCIGNSAGGYGALRFGLDLGAARVACLSGPTIIDASLPRLRERRRKEGLAADDLDAGTLDLAALYGAAARRPSLRLVFGADNAGDRAEAEGMAKVPDALLLPLDGVAAHGILPDLVARGGFEPLLAWLTGEDA</sequence>
<evidence type="ECO:0008006" key="3">
    <source>
        <dbReference type="Google" id="ProtNLM"/>
    </source>
</evidence>
<dbReference type="InterPro" id="IPR029058">
    <property type="entry name" value="AB_hydrolase_fold"/>
</dbReference>
<gene>
    <name evidence="1" type="ORF">D9R14_12275</name>
</gene>
<accession>A0A3L7AD61</accession>
<protein>
    <recommendedName>
        <fullName evidence="3">Alpha/beta hydrolase</fullName>
    </recommendedName>
</protein>
<dbReference type="EMBL" id="RCTF01000009">
    <property type="protein sequence ID" value="RLP78157.1"/>
    <property type="molecule type" value="Genomic_DNA"/>
</dbReference>
<evidence type="ECO:0000313" key="2">
    <source>
        <dbReference type="Proteomes" id="UP000269692"/>
    </source>
</evidence>
<proteinExistence type="predicted"/>